<dbReference type="Pfam" id="PF08242">
    <property type="entry name" value="Methyltransf_12"/>
    <property type="match status" value="1"/>
</dbReference>
<dbReference type="InterPro" id="IPR016039">
    <property type="entry name" value="Thiolase-like"/>
</dbReference>
<dbReference type="InterPro" id="IPR050091">
    <property type="entry name" value="PKS_NRPS_Biosynth_Enz"/>
</dbReference>
<dbReference type="SMART" id="SM00829">
    <property type="entry name" value="PKS_ER"/>
    <property type="match status" value="1"/>
</dbReference>
<accession>A0A7C8IJ86</accession>
<dbReference type="InterPro" id="IPR016036">
    <property type="entry name" value="Malonyl_transacylase_ACP-bd"/>
</dbReference>
<dbReference type="InterPro" id="IPR016035">
    <property type="entry name" value="Acyl_Trfase/lysoPLipase"/>
</dbReference>
<dbReference type="Proteomes" id="UP000481861">
    <property type="component" value="Unassembled WGS sequence"/>
</dbReference>
<dbReference type="GO" id="GO:0004315">
    <property type="term" value="F:3-oxoacyl-[acyl-carrier-protein] synthase activity"/>
    <property type="evidence" value="ECO:0007669"/>
    <property type="project" value="InterPro"/>
</dbReference>
<evidence type="ECO:0000259" key="10">
    <source>
        <dbReference type="PROSITE" id="PS50075"/>
    </source>
</evidence>
<keyword evidence="6" id="KW-0511">Multifunctional enzyme</keyword>
<keyword evidence="2" id="KW-0597">Phosphoprotein</keyword>
<sequence>MEPIAIVGLSHKLPQEANDDCSFWETLEYGRNVMRQWPEQRVNLDAFYSSSATGTQDNTLYSKGAHFVKEDPAAFDAAFFSITSKEAASMDPQQRWLLETSYRALENAGIPAEKVGGTQTAVFAASMADDYTRILAKDPDEAPTNTATGTSPSILANRLSWYFDLKGPSIQLNTACSTSMIAMDLACQSLRSGQSSMALVTGSNVILSVESSLYLSNMQMLSPDSVCYSFDQRANGYSRGEGVVVFVLKRLSDAIRDSDTIRAVVRATGSNQDGHTPGITQPSAVSQEELIRSVYKSCNLGFESTRYVEAHGTGTQIGDSTEMKAIGRVFRSSRSSKEPLYVGSVKANIGHLEGGSGLAGILKCVMMLEKGVIPPNPLFETMNPRINARFYNVQVPTACIPWPGDGIRRISVNSFGFGGSNGHLILDDAYHALKDLELEGNHNTLIHSQLPALEVNAKTLTNGPTTNETHTNGETTEGILSNGTTTTQQEIQSNGQALVHSDIDRKTSDKLSVVDLDPPRNDSVISTLSESLTTTNGTTPTDTPTLPLDLQLLVWSARDEAALRRTLQQYSRYYEGMSGAREQIERLAYTLDSRRSLMNWRSFAVVGAGASSSAISAAASNATRSSRDTGLAFIFTGQGAQYAKMGLELLSYSVFKSTLARISDVFCDLGADWSLLEEIEHGKRINAPQFSQPLCTALQLSLVELLRSFGIIPAAVVGHSSGEIAAAYTIGALSLESACKIAYHRGRLASQLVATVEVPGAMMSVNIAEGEIDAYLAKVPLSGQVYVACVNSPFNITLSGDEQDIDILKEHLQEDGVFAQKLNTGVAYHSPAMQQVSAEYLECLASLEKGEVLEDAALMVSSVTGEVVIPGTLSAAQYWIDNLVSPVRFADALQYLAVTAPKLDRNHTFYDFLEVGPHGALRRPANDSLGSFAGKKRARYSSLLSKFDSPLKTTFETAGRLFSYGYSMSIAAVNGKNYATQPLASLVDLPEYPFDHSQTYWHETRLSREWRLRGSAPRAILGIRATDWNPLEPRWRKSLSIDEIPWIADHVVGDNALFPATGMLMMVLEAVKQTAHADQTITGYFIKEATFMNPIVVGPGPGGKTEVVTQLRSLQQSYEKTSVRSEVRLYARADGDWCECVRATVHTEYEDTATEVDGGLEARSNAEQLLRNYEHAQQSCKSAVSKQEFYKWHREQGLKYGEAFSLAEDIYWDGGETGVASVDVNTPTSGYEGVVHPAVLDAACQVCFTAPSNGMLKQLPTIIPHRVHDTWIAASGWQYPKTSRIRMLTTSKFKATVTGLDCSFTALADDGTPLCHVKRLEMLPVLGNESKNDSERKLLHGVDWKPRLSLLEPEQLREVCAVDHFPDDETATIEYCLELDKSLRTVIQRDMDRLLTTDWSKVPPHFKKFVTWMERQIQHIPGQTIDEISDEDLAARLQVLRNQRPAWRMFIEIAEQLVSIVNGETDPLELLFSSDMAQDIYDEFFGQMYNHKFITYLNLAAHQNPTQKILEVGAGTGAMTSRILSTLSDVEEHTGGTAFANYTYTDISPGFFEKARDRFSDYRDRMTFKPLDLEKDVTAQGFEAGSYDMILAGSVLHATKNLAATLQNLRRALKPGGLLIFHETTAPDSFVMSFGFGILPGWWCSDEKFRAWGPTITEPEWDRVLKENGFSGNDLIVRDYKDEAAHFCSVIFTSAVVDDVQPGLEGSRIVLVTDDGNERQRSVASSFVDYSPRPSTNRTAVYSVSQLKDADVSRDDYVIFLADMEPSLLSSMSESSFQSVRDWVRQSENLLWVTSADISDESRSNTYPYAGLKDGFLRTIRAEYTSKRIISLSLENGANDSASHIWKVFNSAFGDQSSEVEYIIQNGCISTGRLTEETGLNNDLNSSIVPQSRTESWLPGPPLKLDIGSRGSLETLHFAEDADYNNSLGPLDVELEAKAWGVNFRDMFQALGRLDDAGFGSDCAGIVTRVGSSCTTVKPGDRVCMSVVGSMRMYPRGDEWAVVKIPDSVPFEEACAVLNPGITAYHSFVDVARLQKGEKVLIHSASGATGQLAIQVAQMVGAEVFATVGFDHKKQHLIDSYGIPADHIFYSRNTTFAKGIKRVTQGYGVDVVLNSLVGEGLRASWECVAPYGRFVEIGKADINSNSPLPMACFANNVSFFAVDLRHISFHRKETGRRLMRTTMELAGNGSIHCPKPLNLYPISAVEEAFRYLQSGKNTGRIVIQIDPSTEVQKRVLHRRTWRFEENATYLVAGGLGGIGRSMLKWMVAKGAKNLIVPSRSGATSEAAIEVVEGLSQQGVIVATPKCDVSVAESLSEVMTECAKTMPPVRGCINATMVLNDSTFDNMTHDQWTATIRSKVDSSWNLHKLLPHDLDFFILLSSAAGVLGNVGQSNYTAGCTFQDALTRYRVHHQQRATSVDLGLMRTIGIVAETARLHDNFKGARSLGQLEEEEFLTLLDIYCDPQRSPTLLTPAKSQIAMGLVTPVDLLARNLEPVELLHRPLFAHFAQPRNTTALATGPNNTVSASALFRQAETDEERASVVVDALAKKLARALSIASEEVDVDKPLHAFGVDSLVAVELRNWIGKEFAADVAVFDIMRGRTVAAIGELITRVSQVRRGA</sequence>
<dbReference type="GO" id="GO:1901336">
    <property type="term" value="P:lactone biosynthetic process"/>
    <property type="evidence" value="ECO:0007669"/>
    <property type="project" value="UniProtKB-ARBA"/>
</dbReference>
<dbReference type="InterPro" id="IPR001227">
    <property type="entry name" value="Ac_transferase_dom_sf"/>
</dbReference>
<keyword evidence="4" id="KW-0521">NADP</keyword>
<dbReference type="SUPFAM" id="SSF55048">
    <property type="entry name" value="Probable ACP-binding domain of malonyl-CoA ACP transacylase"/>
    <property type="match status" value="1"/>
</dbReference>
<dbReference type="InterPro" id="IPR029063">
    <property type="entry name" value="SAM-dependent_MTases_sf"/>
</dbReference>
<dbReference type="InterPro" id="IPR013217">
    <property type="entry name" value="Methyltransf_12"/>
</dbReference>
<keyword evidence="7" id="KW-0012">Acyltransferase</keyword>
<dbReference type="GO" id="GO:0016491">
    <property type="term" value="F:oxidoreductase activity"/>
    <property type="evidence" value="ECO:0007669"/>
    <property type="project" value="UniProtKB-KW"/>
</dbReference>
<evidence type="ECO:0000313" key="14">
    <source>
        <dbReference type="Proteomes" id="UP000481861"/>
    </source>
</evidence>
<dbReference type="SMART" id="SM00827">
    <property type="entry name" value="PKS_AT"/>
    <property type="match status" value="1"/>
</dbReference>
<evidence type="ECO:0000313" key="13">
    <source>
        <dbReference type="EMBL" id="KAF2877773.1"/>
    </source>
</evidence>
<dbReference type="Pfam" id="PF14765">
    <property type="entry name" value="PS-DH"/>
    <property type="match status" value="1"/>
</dbReference>
<feature type="region of interest" description="C-terminal hotdog fold" evidence="8">
    <location>
        <begin position="1181"/>
        <end position="1331"/>
    </location>
</feature>
<dbReference type="InterPro" id="IPR020841">
    <property type="entry name" value="PKS_Beta-ketoAc_synthase_dom"/>
</dbReference>
<evidence type="ECO:0000256" key="2">
    <source>
        <dbReference type="ARBA" id="ARBA00022553"/>
    </source>
</evidence>
<dbReference type="EMBL" id="JAADJZ010000001">
    <property type="protein sequence ID" value="KAF2877773.1"/>
    <property type="molecule type" value="Genomic_DNA"/>
</dbReference>
<dbReference type="InterPro" id="IPR036736">
    <property type="entry name" value="ACP-like_sf"/>
</dbReference>
<proteinExistence type="predicted"/>
<feature type="domain" description="Carrier" evidence="10">
    <location>
        <begin position="2537"/>
        <end position="2614"/>
    </location>
</feature>
<dbReference type="Gene3D" id="3.40.50.720">
    <property type="entry name" value="NAD(P)-binding Rossmann-like Domain"/>
    <property type="match status" value="2"/>
</dbReference>
<comment type="caution">
    <text evidence="13">The sequence shown here is derived from an EMBL/GenBank/DDBJ whole genome shotgun (WGS) entry which is preliminary data.</text>
</comment>
<evidence type="ECO:0000256" key="9">
    <source>
        <dbReference type="SAM" id="MobiDB-lite"/>
    </source>
</evidence>
<keyword evidence="14" id="KW-1185">Reference proteome</keyword>
<dbReference type="SMART" id="SM00822">
    <property type="entry name" value="PKS_KR"/>
    <property type="match status" value="1"/>
</dbReference>
<evidence type="ECO:0000259" key="11">
    <source>
        <dbReference type="PROSITE" id="PS52004"/>
    </source>
</evidence>
<evidence type="ECO:0000256" key="4">
    <source>
        <dbReference type="ARBA" id="ARBA00022857"/>
    </source>
</evidence>
<dbReference type="InterPro" id="IPR036291">
    <property type="entry name" value="NAD(P)-bd_dom_sf"/>
</dbReference>
<dbReference type="SUPFAM" id="SSF53901">
    <property type="entry name" value="Thiolase-like"/>
    <property type="match status" value="1"/>
</dbReference>
<dbReference type="Pfam" id="PF21089">
    <property type="entry name" value="PKS_DH_N"/>
    <property type="match status" value="1"/>
</dbReference>
<keyword evidence="5" id="KW-0560">Oxidoreductase</keyword>
<dbReference type="GO" id="GO:0006633">
    <property type="term" value="P:fatty acid biosynthetic process"/>
    <property type="evidence" value="ECO:0007669"/>
    <property type="project" value="InterPro"/>
</dbReference>
<keyword evidence="3" id="KW-0808">Transferase</keyword>
<evidence type="ECO:0000256" key="7">
    <source>
        <dbReference type="ARBA" id="ARBA00023315"/>
    </source>
</evidence>
<dbReference type="Pfam" id="PF00109">
    <property type="entry name" value="ketoacyl-synt"/>
    <property type="match status" value="1"/>
</dbReference>
<dbReference type="InterPro" id="IPR014031">
    <property type="entry name" value="Ketoacyl_synth_C"/>
</dbReference>
<dbReference type="PROSITE" id="PS50075">
    <property type="entry name" value="CARRIER"/>
    <property type="match status" value="1"/>
</dbReference>
<dbReference type="Gene3D" id="3.30.70.3290">
    <property type="match status" value="1"/>
</dbReference>
<dbReference type="SMART" id="SM00825">
    <property type="entry name" value="PKS_KS"/>
    <property type="match status" value="1"/>
</dbReference>
<dbReference type="InterPro" id="IPR009081">
    <property type="entry name" value="PP-bd_ACP"/>
</dbReference>
<dbReference type="PROSITE" id="PS52004">
    <property type="entry name" value="KS3_2"/>
    <property type="match status" value="1"/>
</dbReference>
<dbReference type="Pfam" id="PF00698">
    <property type="entry name" value="Acyl_transf_1"/>
    <property type="match status" value="1"/>
</dbReference>
<dbReference type="PROSITE" id="PS52019">
    <property type="entry name" value="PKS_MFAS_DH"/>
    <property type="match status" value="1"/>
</dbReference>
<feature type="region of interest" description="N-terminal hotdog fold" evidence="8">
    <location>
        <begin position="1018"/>
        <end position="1152"/>
    </location>
</feature>
<feature type="domain" description="PKS/mFAS DH" evidence="12">
    <location>
        <begin position="1018"/>
        <end position="1331"/>
    </location>
</feature>
<evidence type="ECO:0000256" key="6">
    <source>
        <dbReference type="ARBA" id="ARBA00023268"/>
    </source>
</evidence>
<dbReference type="InterPro" id="IPR049551">
    <property type="entry name" value="PKS_DH_C"/>
</dbReference>
<dbReference type="Pfam" id="PF08240">
    <property type="entry name" value="ADH_N"/>
    <property type="match status" value="1"/>
</dbReference>
<evidence type="ECO:0000256" key="5">
    <source>
        <dbReference type="ARBA" id="ARBA00023002"/>
    </source>
</evidence>
<dbReference type="FunFam" id="3.40.50.720:FF:000209">
    <property type="entry name" value="Polyketide synthase Pks12"/>
    <property type="match status" value="1"/>
</dbReference>
<dbReference type="OrthoDB" id="329835at2759"/>
<dbReference type="Pfam" id="PF02801">
    <property type="entry name" value="Ketoacyl-synt_C"/>
    <property type="match status" value="1"/>
</dbReference>
<dbReference type="GO" id="GO:0031177">
    <property type="term" value="F:phosphopantetheine binding"/>
    <property type="evidence" value="ECO:0007669"/>
    <property type="project" value="InterPro"/>
</dbReference>
<dbReference type="InterPro" id="IPR018201">
    <property type="entry name" value="Ketoacyl_synth_AS"/>
</dbReference>
<dbReference type="CDD" id="cd00833">
    <property type="entry name" value="PKS"/>
    <property type="match status" value="1"/>
</dbReference>
<dbReference type="Gene3D" id="3.40.47.10">
    <property type="match status" value="1"/>
</dbReference>
<protein>
    <submittedName>
        <fullName evidence="13">Polyketide synthase PksD</fullName>
    </submittedName>
</protein>
<dbReference type="SMART" id="SM00826">
    <property type="entry name" value="PKS_DH"/>
    <property type="match status" value="1"/>
</dbReference>
<dbReference type="PROSITE" id="PS00012">
    <property type="entry name" value="PHOSPHOPANTETHEINE"/>
    <property type="match status" value="1"/>
</dbReference>
<dbReference type="SUPFAM" id="SSF52151">
    <property type="entry name" value="FabD/lysophospholipase-like"/>
    <property type="match status" value="1"/>
</dbReference>
<dbReference type="Gene3D" id="3.90.180.10">
    <property type="entry name" value="Medium-chain alcohol dehydrogenases, catalytic domain"/>
    <property type="match status" value="1"/>
</dbReference>
<evidence type="ECO:0000259" key="12">
    <source>
        <dbReference type="PROSITE" id="PS52019"/>
    </source>
</evidence>
<dbReference type="CDD" id="cd02440">
    <property type="entry name" value="AdoMet_MTases"/>
    <property type="match status" value="1"/>
</dbReference>
<feature type="region of interest" description="Disordered" evidence="9">
    <location>
        <begin position="460"/>
        <end position="502"/>
    </location>
</feature>
<dbReference type="Pfam" id="PF08659">
    <property type="entry name" value="KR"/>
    <property type="match status" value="1"/>
</dbReference>
<dbReference type="SMART" id="SM00823">
    <property type="entry name" value="PKS_PP"/>
    <property type="match status" value="1"/>
</dbReference>
<dbReference type="Gene3D" id="3.40.50.150">
    <property type="entry name" value="Vaccinia Virus protein VP39"/>
    <property type="match status" value="1"/>
</dbReference>
<dbReference type="SUPFAM" id="SSF50129">
    <property type="entry name" value="GroES-like"/>
    <property type="match status" value="1"/>
</dbReference>
<dbReference type="Pfam" id="PF13602">
    <property type="entry name" value="ADH_zinc_N_2"/>
    <property type="match status" value="1"/>
</dbReference>
<feature type="domain" description="Ketosynthase family 3 (KS3)" evidence="11">
    <location>
        <begin position="1"/>
        <end position="428"/>
    </location>
</feature>
<gene>
    <name evidence="13" type="ORF">BDV95DRAFT_600472</name>
</gene>
<dbReference type="InterPro" id="IPR057326">
    <property type="entry name" value="KR_dom"/>
</dbReference>
<dbReference type="SUPFAM" id="SSF47336">
    <property type="entry name" value="ACP-like"/>
    <property type="match status" value="1"/>
</dbReference>
<reference evidence="13 14" key="1">
    <citation type="submission" date="2020-01" db="EMBL/GenBank/DDBJ databases">
        <authorList>
            <consortium name="DOE Joint Genome Institute"/>
            <person name="Haridas S."/>
            <person name="Albert R."/>
            <person name="Binder M."/>
            <person name="Bloem J."/>
            <person name="Labutti K."/>
            <person name="Salamov A."/>
            <person name="Andreopoulos B."/>
            <person name="Baker S.E."/>
            <person name="Barry K."/>
            <person name="Bills G."/>
            <person name="Bluhm B.H."/>
            <person name="Cannon C."/>
            <person name="Castanera R."/>
            <person name="Culley D.E."/>
            <person name="Daum C."/>
            <person name="Ezra D."/>
            <person name="Gonzalez J.B."/>
            <person name="Henrissat B."/>
            <person name="Kuo A."/>
            <person name="Liang C."/>
            <person name="Lipzen A."/>
            <person name="Lutzoni F."/>
            <person name="Magnuson J."/>
            <person name="Mondo S."/>
            <person name="Nolan M."/>
            <person name="Ohm R."/>
            <person name="Pangilinan J."/>
            <person name="Park H.-J.H."/>
            <person name="Ramirez L."/>
            <person name="Alfaro M."/>
            <person name="Sun H."/>
            <person name="Tritt A."/>
            <person name="Yoshinaga Y."/>
            <person name="Zwiers L.-H.L."/>
            <person name="Turgeon B.G."/>
            <person name="Goodwin S.B."/>
            <person name="Spatafora J.W."/>
            <person name="Crous P.W."/>
            <person name="Grigoriev I.V."/>
        </authorList>
    </citation>
    <scope>NUCLEOTIDE SEQUENCE [LARGE SCALE GENOMIC DNA]</scope>
    <source>
        <strain evidence="13 14">CBS 611.86</strain>
    </source>
</reference>
<feature type="active site" description="Proton donor; for dehydratase activity" evidence="8">
    <location>
        <position position="1241"/>
    </location>
</feature>
<dbReference type="InterPro" id="IPR014043">
    <property type="entry name" value="Acyl_transferase_dom"/>
</dbReference>
<dbReference type="PANTHER" id="PTHR43775:SF29">
    <property type="entry name" value="ASPERFURANONE POLYKETIDE SYNTHASE AFOG-RELATED"/>
    <property type="match status" value="1"/>
</dbReference>
<keyword evidence="1" id="KW-0596">Phosphopantetheine</keyword>
<dbReference type="InterPro" id="IPR020843">
    <property type="entry name" value="ER"/>
</dbReference>
<dbReference type="InterPro" id="IPR049552">
    <property type="entry name" value="PKS_DH_N"/>
</dbReference>
<dbReference type="CDD" id="cd05195">
    <property type="entry name" value="enoyl_red"/>
    <property type="match status" value="1"/>
</dbReference>
<feature type="active site" description="Proton acceptor; for dehydratase activity" evidence="8">
    <location>
        <position position="1050"/>
    </location>
</feature>
<dbReference type="InterPro" id="IPR020806">
    <property type="entry name" value="PKS_PP-bd"/>
</dbReference>
<dbReference type="InterPro" id="IPR006162">
    <property type="entry name" value="Ppantetheine_attach_site"/>
</dbReference>
<dbReference type="InterPro" id="IPR011032">
    <property type="entry name" value="GroES-like_sf"/>
</dbReference>
<dbReference type="PROSITE" id="PS00606">
    <property type="entry name" value="KS3_1"/>
    <property type="match status" value="1"/>
</dbReference>
<dbReference type="GO" id="GO:0044550">
    <property type="term" value="P:secondary metabolite biosynthetic process"/>
    <property type="evidence" value="ECO:0007669"/>
    <property type="project" value="TreeGrafter"/>
</dbReference>
<dbReference type="Pfam" id="PF23297">
    <property type="entry name" value="ACP_SdgA_C"/>
    <property type="match status" value="1"/>
</dbReference>
<dbReference type="GO" id="GO:0004312">
    <property type="term" value="F:fatty acid synthase activity"/>
    <property type="evidence" value="ECO:0007669"/>
    <property type="project" value="TreeGrafter"/>
</dbReference>
<dbReference type="SUPFAM" id="SSF51735">
    <property type="entry name" value="NAD(P)-binding Rossmann-fold domains"/>
    <property type="match status" value="2"/>
</dbReference>
<dbReference type="InterPro" id="IPR032821">
    <property type="entry name" value="PKS_assoc"/>
</dbReference>
<dbReference type="Gene3D" id="3.10.129.110">
    <property type="entry name" value="Polyketide synthase dehydratase"/>
    <property type="match status" value="1"/>
</dbReference>
<dbReference type="Gene3D" id="3.40.366.10">
    <property type="entry name" value="Malonyl-Coenzyme A Acyl Carrier Protein, domain 2"/>
    <property type="match status" value="1"/>
</dbReference>
<dbReference type="InterPro" id="IPR014030">
    <property type="entry name" value="Ketoacyl_synth_N"/>
</dbReference>
<dbReference type="Gene3D" id="1.10.1200.10">
    <property type="entry name" value="ACP-like"/>
    <property type="match status" value="1"/>
</dbReference>
<evidence type="ECO:0000256" key="3">
    <source>
        <dbReference type="ARBA" id="ARBA00022679"/>
    </source>
</evidence>
<evidence type="ECO:0000256" key="1">
    <source>
        <dbReference type="ARBA" id="ARBA00022450"/>
    </source>
</evidence>
<name>A0A7C8IJ86_9PLEO</name>
<dbReference type="SUPFAM" id="SSF53335">
    <property type="entry name" value="S-adenosyl-L-methionine-dependent methyltransferases"/>
    <property type="match status" value="1"/>
</dbReference>
<organism evidence="13 14">
    <name type="scientific">Massariosphaeria phaeospora</name>
    <dbReference type="NCBI Taxonomy" id="100035"/>
    <lineage>
        <taxon>Eukaryota</taxon>
        <taxon>Fungi</taxon>
        <taxon>Dikarya</taxon>
        <taxon>Ascomycota</taxon>
        <taxon>Pezizomycotina</taxon>
        <taxon>Dothideomycetes</taxon>
        <taxon>Pleosporomycetidae</taxon>
        <taxon>Pleosporales</taxon>
        <taxon>Pleosporales incertae sedis</taxon>
        <taxon>Massariosphaeria</taxon>
    </lineage>
</organism>
<dbReference type="PANTHER" id="PTHR43775">
    <property type="entry name" value="FATTY ACID SYNTHASE"/>
    <property type="match status" value="1"/>
</dbReference>
<feature type="compositionally biased region" description="Low complexity" evidence="9">
    <location>
        <begin position="460"/>
        <end position="478"/>
    </location>
</feature>
<dbReference type="InterPro" id="IPR013968">
    <property type="entry name" value="PKS_KR"/>
</dbReference>
<dbReference type="InterPro" id="IPR042104">
    <property type="entry name" value="PKS_dehydratase_sf"/>
</dbReference>
<feature type="compositionally biased region" description="Polar residues" evidence="9">
    <location>
        <begin position="479"/>
        <end position="496"/>
    </location>
</feature>
<dbReference type="Pfam" id="PF16197">
    <property type="entry name" value="KAsynt_C_assoc"/>
    <property type="match status" value="1"/>
</dbReference>
<dbReference type="InterPro" id="IPR020807">
    <property type="entry name" value="PKS_DH"/>
</dbReference>
<dbReference type="InterPro" id="IPR049900">
    <property type="entry name" value="PKS_mFAS_DH"/>
</dbReference>
<evidence type="ECO:0000256" key="8">
    <source>
        <dbReference type="PROSITE-ProRule" id="PRU01363"/>
    </source>
</evidence>
<dbReference type="InterPro" id="IPR013154">
    <property type="entry name" value="ADH-like_N"/>
</dbReference>